<reference evidence="4" key="1">
    <citation type="journal article" date="2019" name="Int. J. Syst. Evol. Microbiol.">
        <title>The Global Catalogue of Microorganisms (GCM) 10K type strain sequencing project: providing services to taxonomists for standard genome sequencing and annotation.</title>
        <authorList>
            <consortium name="The Broad Institute Genomics Platform"/>
            <consortium name="The Broad Institute Genome Sequencing Center for Infectious Disease"/>
            <person name="Wu L."/>
            <person name="Ma J."/>
        </authorList>
    </citation>
    <scope>NUCLEOTIDE SEQUENCE [LARGE SCALE GENOMIC DNA]</scope>
    <source>
        <strain evidence="4">CCM 8927</strain>
    </source>
</reference>
<organism evidence="3 4">
    <name type="scientific">Companilactobacillus huachuanensis</name>
    <dbReference type="NCBI Taxonomy" id="2559914"/>
    <lineage>
        <taxon>Bacteria</taxon>
        <taxon>Bacillati</taxon>
        <taxon>Bacillota</taxon>
        <taxon>Bacilli</taxon>
        <taxon>Lactobacillales</taxon>
        <taxon>Lactobacillaceae</taxon>
        <taxon>Companilactobacillus</taxon>
    </lineage>
</organism>
<name>A0ABW1RPR2_9LACO</name>
<keyword evidence="2" id="KW-0472">Membrane</keyword>
<keyword evidence="2" id="KW-0812">Transmembrane</keyword>
<keyword evidence="4" id="KW-1185">Reference proteome</keyword>
<feature type="transmembrane region" description="Helical" evidence="2">
    <location>
        <begin position="21"/>
        <end position="39"/>
    </location>
</feature>
<dbReference type="EMBL" id="JBHSSF010000031">
    <property type="protein sequence ID" value="MFC6177438.1"/>
    <property type="molecule type" value="Genomic_DNA"/>
</dbReference>
<sequence length="254" mass="28750">MQNNSRISRQKKRKKPPYKKWWFWLIIAIFIIGGIGNIIDPVKNDNSTSAQTTNEKKGKASKNKARTYKAKKNDKSVKKSPNKKNEVTTTPSTKAKVRDWNFNLITLGMTKKEVEDILGKPTSESLLGNLEYGKDKLTFSNGKLYDGTPDNIKNAAIQRDKPEKLKAFAKRFGTKDAESVQKLVGSAYASKYIDGQGMTYAWTTDYGTLLRVDDTQNRITTVYLYDSNTNGLGQELYQGQTILQKAPTIHNFYN</sequence>
<comment type="caution">
    <text evidence="3">The sequence shown here is derived from an EMBL/GenBank/DDBJ whole genome shotgun (WGS) entry which is preliminary data.</text>
</comment>
<evidence type="ECO:0000313" key="3">
    <source>
        <dbReference type="EMBL" id="MFC6177438.1"/>
    </source>
</evidence>
<protein>
    <recommendedName>
        <fullName evidence="5">Lipoprotein</fullName>
    </recommendedName>
</protein>
<evidence type="ECO:0000256" key="1">
    <source>
        <dbReference type="SAM" id="MobiDB-lite"/>
    </source>
</evidence>
<feature type="compositionally biased region" description="Basic residues" evidence="1">
    <location>
        <begin position="59"/>
        <end position="70"/>
    </location>
</feature>
<dbReference type="RefSeq" id="WP_137611789.1">
    <property type="nucleotide sequence ID" value="NZ_BJDF01000013.1"/>
</dbReference>
<evidence type="ECO:0000256" key="2">
    <source>
        <dbReference type="SAM" id="Phobius"/>
    </source>
</evidence>
<evidence type="ECO:0000313" key="4">
    <source>
        <dbReference type="Proteomes" id="UP001596288"/>
    </source>
</evidence>
<evidence type="ECO:0008006" key="5">
    <source>
        <dbReference type="Google" id="ProtNLM"/>
    </source>
</evidence>
<dbReference type="Proteomes" id="UP001596288">
    <property type="component" value="Unassembled WGS sequence"/>
</dbReference>
<gene>
    <name evidence="3" type="ORF">ACFQAV_11350</name>
</gene>
<keyword evidence="2" id="KW-1133">Transmembrane helix</keyword>
<feature type="region of interest" description="Disordered" evidence="1">
    <location>
        <begin position="47"/>
        <end position="92"/>
    </location>
</feature>
<accession>A0ABW1RPR2</accession>
<proteinExistence type="predicted"/>